<name>A0A3N0E0Y5_9ACTN</name>
<dbReference type="NCBIfam" id="NF038013">
    <property type="entry name" value="AceTr_1"/>
    <property type="match status" value="1"/>
</dbReference>
<evidence type="ECO:0000256" key="1">
    <source>
        <dbReference type="ARBA" id="ARBA00004141"/>
    </source>
</evidence>
<sequence length="211" mass="21729">MSAAHAPASTQQSPPTSPVPAAAPASRIADPAPLGLAAFALTTFVLSFANANIIKVEPVVFGLALAYGGIAQLAAGMWEFAKGNTFGATAFSSYGAFWISFWYLTGHTDLGSTNANDIGNSLGLFLLAWAIFTAYMTIGASRVSGAVLAVFALLTVTFALLSWGDFAMSENVTHIGGWFGIATAIAAWYASLGGVTAFTHGRAIVPTGARE</sequence>
<gene>
    <name evidence="8" type="ORF">EFL95_02765</name>
</gene>
<dbReference type="PANTHER" id="PTHR31123">
    <property type="entry name" value="ACCUMULATION OF DYADS PROTEIN 2-RELATED"/>
    <property type="match status" value="1"/>
</dbReference>
<feature type="transmembrane region" description="Helical" evidence="7">
    <location>
        <begin position="34"/>
        <end position="53"/>
    </location>
</feature>
<feature type="transmembrane region" description="Helical" evidence="7">
    <location>
        <begin position="85"/>
        <end position="106"/>
    </location>
</feature>
<comment type="subcellular location">
    <subcellularLocation>
        <location evidence="1">Membrane</location>
        <topology evidence="1">Multi-pass membrane protein</topology>
    </subcellularLocation>
</comment>
<protein>
    <submittedName>
        <fullName evidence="8">Uncharacterized protein</fullName>
    </submittedName>
</protein>
<evidence type="ECO:0000256" key="2">
    <source>
        <dbReference type="ARBA" id="ARBA00005587"/>
    </source>
</evidence>
<dbReference type="Pfam" id="PF01184">
    <property type="entry name" value="Gpr1_Fun34_YaaH"/>
    <property type="match status" value="1"/>
</dbReference>
<dbReference type="Proteomes" id="UP000277094">
    <property type="component" value="Unassembled WGS sequence"/>
</dbReference>
<comment type="caution">
    <text evidence="8">The sequence shown here is derived from an EMBL/GenBank/DDBJ whole genome shotgun (WGS) entry which is preliminary data.</text>
</comment>
<feature type="transmembrane region" description="Helical" evidence="7">
    <location>
        <begin position="118"/>
        <end position="138"/>
    </location>
</feature>
<keyword evidence="5 7" id="KW-0472">Membrane</keyword>
<feature type="region of interest" description="Disordered" evidence="6">
    <location>
        <begin position="1"/>
        <end position="24"/>
    </location>
</feature>
<accession>A0A3N0E0Y5</accession>
<feature type="transmembrane region" description="Helical" evidence="7">
    <location>
        <begin position="145"/>
        <end position="163"/>
    </location>
</feature>
<keyword evidence="4 7" id="KW-1133">Transmembrane helix</keyword>
<dbReference type="InterPro" id="IPR000791">
    <property type="entry name" value="Gpr1/Fun34/SatP-like"/>
</dbReference>
<dbReference type="GO" id="GO:0005886">
    <property type="term" value="C:plasma membrane"/>
    <property type="evidence" value="ECO:0007669"/>
    <property type="project" value="TreeGrafter"/>
</dbReference>
<organism evidence="8 9">
    <name type="scientific">Nocardioides marmorisolisilvae</name>
    <dbReference type="NCBI Taxonomy" id="1542737"/>
    <lineage>
        <taxon>Bacteria</taxon>
        <taxon>Bacillati</taxon>
        <taxon>Actinomycetota</taxon>
        <taxon>Actinomycetes</taxon>
        <taxon>Propionibacteriales</taxon>
        <taxon>Nocardioidaceae</taxon>
        <taxon>Nocardioides</taxon>
    </lineage>
</organism>
<evidence type="ECO:0000256" key="6">
    <source>
        <dbReference type="SAM" id="MobiDB-lite"/>
    </source>
</evidence>
<evidence type="ECO:0000256" key="7">
    <source>
        <dbReference type="SAM" id="Phobius"/>
    </source>
</evidence>
<dbReference type="InterPro" id="IPR051633">
    <property type="entry name" value="AceTr"/>
</dbReference>
<dbReference type="EMBL" id="RJSG01000001">
    <property type="protein sequence ID" value="RNL81501.1"/>
    <property type="molecule type" value="Genomic_DNA"/>
</dbReference>
<evidence type="ECO:0000256" key="3">
    <source>
        <dbReference type="ARBA" id="ARBA00022692"/>
    </source>
</evidence>
<keyword evidence="3 7" id="KW-0812">Transmembrane</keyword>
<evidence type="ECO:0000313" key="9">
    <source>
        <dbReference type="Proteomes" id="UP000277094"/>
    </source>
</evidence>
<evidence type="ECO:0000256" key="5">
    <source>
        <dbReference type="ARBA" id="ARBA00023136"/>
    </source>
</evidence>
<dbReference type="GO" id="GO:0015123">
    <property type="term" value="F:acetate transmembrane transporter activity"/>
    <property type="evidence" value="ECO:0007669"/>
    <property type="project" value="TreeGrafter"/>
</dbReference>
<evidence type="ECO:0000313" key="8">
    <source>
        <dbReference type="EMBL" id="RNL81501.1"/>
    </source>
</evidence>
<proteinExistence type="inferred from homology"/>
<keyword evidence="9" id="KW-1185">Reference proteome</keyword>
<feature type="transmembrane region" description="Helical" evidence="7">
    <location>
        <begin position="175"/>
        <end position="198"/>
    </location>
</feature>
<reference evidence="8 9" key="1">
    <citation type="submission" date="2018-11" db="EMBL/GenBank/DDBJ databases">
        <authorList>
            <person name="Li F."/>
        </authorList>
    </citation>
    <scope>NUCLEOTIDE SEQUENCE [LARGE SCALE GENOMIC DNA]</scope>
    <source>
        <strain evidence="8 9">KIS18-7</strain>
    </source>
</reference>
<evidence type="ECO:0000256" key="4">
    <source>
        <dbReference type="ARBA" id="ARBA00022989"/>
    </source>
</evidence>
<comment type="similarity">
    <text evidence="2">Belongs to the acetate uptake transporter (AceTr) (TC 2.A.96) family.</text>
</comment>
<dbReference type="OrthoDB" id="9787939at2"/>
<dbReference type="AlphaFoldDB" id="A0A3N0E0Y5"/>
<dbReference type="RefSeq" id="WP_123232703.1">
    <property type="nucleotide sequence ID" value="NZ_RJSG01000001.1"/>
</dbReference>
<dbReference type="PANTHER" id="PTHR31123:SF1">
    <property type="entry name" value="ACCUMULATION OF DYADS PROTEIN 2-RELATED"/>
    <property type="match status" value="1"/>
</dbReference>
<feature type="transmembrane region" description="Helical" evidence="7">
    <location>
        <begin position="59"/>
        <end position="78"/>
    </location>
</feature>